<dbReference type="GO" id="GO:0004815">
    <property type="term" value="F:aspartate-tRNA ligase activity"/>
    <property type="evidence" value="ECO:0007669"/>
    <property type="project" value="UniProtKB-UniRule"/>
</dbReference>
<feature type="binding site" evidence="8">
    <location>
        <position position="223"/>
    </location>
    <ligand>
        <name>L-aspartate</name>
        <dbReference type="ChEBI" id="CHEBI:29991"/>
    </ligand>
</feature>
<feature type="domain" description="Aminoacyl-transfer RNA synthetases class-II family profile" evidence="9">
    <location>
        <begin position="144"/>
        <end position="558"/>
    </location>
</feature>
<dbReference type="EC" id="6.1.1.12" evidence="8"/>
<comment type="caution">
    <text evidence="8">Lacks conserved residue(s) required for the propagation of feature annotation.</text>
</comment>
<reference evidence="10 11" key="1">
    <citation type="submission" date="2016-02" db="EMBL/GenBank/DDBJ databases">
        <title>Draft genome sequence of hydrocarbon degrading Staphylococcus saprophyticus Strain CNV2, isolated from crude-oil contaminated soil from Noonmati Oil Refinery, Guwahati, Assam, India.</title>
        <authorList>
            <person name="Mukherjee A."/>
            <person name="Chettri B."/>
            <person name="Langpoklakpam J."/>
            <person name="Singh A.K."/>
            <person name="Chattopadhyay D.J."/>
        </authorList>
    </citation>
    <scope>NUCLEOTIDE SEQUENCE [LARGE SCALE GENOMIC DNA]</scope>
    <source>
        <strain evidence="10 11">CNV2</strain>
    </source>
</reference>
<dbReference type="Gene3D" id="3.30.930.10">
    <property type="entry name" value="Bira Bifunctional Protein, Domain 2"/>
    <property type="match status" value="1"/>
</dbReference>
<organism evidence="10 11">
    <name type="scientific">Staphylococcus kloosii</name>
    <dbReference type="NCBI Taxonomy" id="29384"/>
    <lineage>
        <taxon>Bacteria</taxon>
        <taxon>Bacillati</taxon>
        <taxon>Bacillota</taxon>
        <taxon>Bacilli</taxon>
        <taxon>Bacillales</taxon>
        <taxon>Staphylococcaceae</taxon>
        <taxon>Staphylococcus</taxon>
    </lineage>
</organism>
<dbReference type="NCBIfam" id="TIGR00459">
    <property type="entry name" value="aspS_bact"/>
    <property type="match status" value="1"/>
</dbReference>
<dbReference type="InterPro" id="IPR002312">
    <property type="entry name" value="Asp/Asn-tRNA-synth_IIb"/>
</dbReference>
<feature type="binding site" evidence="8">
    <location>
        <begin position="223"/>
        <end position="225"/>
    </location>
    <ligand>
        <name>ATP</name>
        <dbReference type="ChEBI" id="CHEBI:30616"/>
    </ligand>
</feature>
<comment type="caution">
    <text evidence="10">The sequence shown here is derived from an EMBL/GenBank/DDBJ whole genome shotgun (WGS) entry which is preliminary data.</text>
</comment>
<dbReference type="PANTHER" id="PTHR22594:SF5">
    <property type="entry name" value="ASPARTATE--TRNA LIGASE, MITOCHONDRIAL"/>
    <property type="match status" value="1"/>
</dbReference>
<dbReference type="Pfam" id="PF02938">
    <property type="entry name" value="GAD"/>
    <property type="match status" value="1"/>
</dbReference>
<keyword evidence="4 8" id="KW-0547">Nucleotide-binding</keyword>
<dbReference type="InterPro" id="IPR004365">
    <property type="entry name" value="NA-bd_OB_tRNA"/>
</dbReference>
<dbReference type="SUPFAM" id="SSF50249">
    <property type="entry name" value="Nucleic acid-binding proteins"/>
    <property type="match status" value="1"/>
</dbReference>
<dbReference type="SUPFAM" id="SSF55681">
    <property type="entry name" value="Class II aaRS and biotin synthetases"/>
    <property type="match status" value="1"/>
</dbReference>
<evidence type="ECO:0000256" key="3">
    <source>
        <dbReference type="ARBA" id="ARBA00022598"/>
    </source>
</evidence>
<keyword evidence="7 8" id="KW-0030">Aminoacyl-tRNA synthetase</keyword>
<evidence type="ECO:0000313" key="10">
    <source>
        <dbReference type="EMBL" id="KYH14331.1"/>
    </source>
</evidence>
<dbReference type="SUPFAM" id="SSF55261">
    <property type="entry name" value="GAD domain-like"/>
    <property type="match status" value="1"/>
</dbReference>
<keyword evidence="6 8" id="KW-0648">Protein biosynthesis</keyword>
<evidence type="ECO:0000256" key="2">
    <source>
        <dbReference type="ARBA" id="ARBA00022490"/>
    </source>
</evidence>
<feature type="binding site" evidence="8">
    <location>
        <position position="492"/>
    </location>
    <ligand>
        <name>L-aspartate</name>
        <dbReference type="ChEBI" id="CHEBI:29991"/>
    </ligand>
</feature>
<feature type="binding site" evidence="8">
    <location>
        <position position="485"/>
    </location>
    <ligand>
        <name>ATP</name>
        <dbReference type="ChEBI" id="CHEBI:30616"/>
    </ligand>
</feature>
<dbReference type="InterPro" id="IPR012340">
    <property type="entry name" value="NA-bd_OB-fold"/>
</dbReference>
<dbReference type="Proteomes" id="UP000075418">
    <property type="component" value="Unassembled WGS sequence"/>
</dbReference>
<sequence>MSKRTTYCGLVTESLLDQEVTLKGWVHNRRDLGGLIFIDLRDREGYVQIVFNPSFSEEALQTAESVRSEYVVEVTGLVKKRDPETVNPKIATGQVEVQVSDINVINKAETPPFSLNEENQNVDENIRLKYRYLDLRRQELAQTFKMRHQTTKAVRNYLDDAGFYDIETPVLTKSTPEGARDYLVPSRVHDGEFYALPQSPQIFKQLLMISGFDKYYQIVKCFRDEDLRADRQPEFTQIDIEMSFVDQEDVIEMGEEMLKKVVKDVKGIDLQEQFPRMTYDEAMRRYGSDKPDTRFDMELIDVSELGKVMDFKVFNSAVENGGQVKAIVAKGAADQYTRKDIDGLTEFVNIYGAKGLAWVKVVEDGVSGPIGRFFEDDNVATLQSLTGAEAGDLVLFVADSQSVVAQSLGALRVKLARELGLINESKLNFLWVTDWPLLEYDEEAKRYVAAHHPFTAPKDEHIDKLSTEPENVQAKAYDIVLNGYELGGGSIRIHEGDLQAKMFEALGFTEEQTREQFGFLLDAFKYGAPPHGGIALGLDRLVMLLTNRTNLRDTIAFPKTASATCLLTDAPSEVSDKQLEELSLRIRH</sequence>
<comment type="function">
    <text evidence="8">Catalyzes the attachment of L-aspartate to tRNA(Asp) in a two-step reaction: L-aspartate is first activated by ATP to form Asp-AMP and then transferred to the acceptor end of tRNA(Asp).</text>
</comment>
<dbReference type="GO" id="GO:0016740">
    <property type="term" value="F:transferase activity"/>
    <property type="evidence" value="ECO:0007669"/>
    <property type="project" value="UniProtKB-ARBA"/>
</dbReference>
<dbReference type="InterPro" id="IPR006195">
    <property type="entry name" value="aa-tRNA-synth_II"/>
</dbReference>
<dbReference type="Gene3D" id="2.40.50.140">
    <property type="entry name" value="Nucleic acid-binding proteins"/>
    <property type="match status" value="1"/>
</dbReference>
<dbReference type="InterPro" id="IPR047090">
    <property type="entry name" value="AspRS_core"/>
</dbReference>
<dbReference type="InterPro" id="IPR045864">
    <property type="entry name" value="aa-tRNA-synth_II/BPL/LPL"/>
</dbReference>
<protein>
    <recommendedName>
        <fullName evidence="8">Aspartate--tRNA ligase</fullName>
        <ecNumber evidence="8">6.1.1.12</ecNumber>
    </recommendedName>
    <alternativeName>
        <fullName evidence="8">Aspartyl-tRNA synthetase</fullName>
        <shortName evidence="8">AspRS</shortName>
    </alternativeName>
</protein>
<dbReference type="InterPro" id="IPR004524">
    <property type="entry name" value="Asp-tRNA-ligase_1"/>
</dbReference>
<comment type="catalytic activity">
    <reaction evidence="8">
        <text>tRNA(Asp) + L-aspartate + ATP = L-aspartyl-tRNA(Asp) + AMP + diphosphate</text>
        <dbReference type="Rhea" id="RHEA:19649"/>
        <dbReference type="Rhea" id="RHEA-COMP:9660"/>
        <dbReference type="Rhea" id="RHEA-COMP:9678"/>
        <dbReference type="ChEBI" id="CHEBI:29991"/>
        <dbReference type="ChEBI" id="CHEBI:30616"/>
        <dbReference type="ChEBI" id="CHEBI:33019"/>
        <dbReference type="ChEBI" id="CHEBI:78442"/>
        <dbReference type="ChEBI" id="CHEBI:78516"/>
        <dbReference type="ChEBI" id="CHEBI:456215"/>
        <dbReference type="EC" id="6.1.1.12"/>
    </reaction>
</comment>
<comment type="subcellular location">
    <subcellularLocation>
        <location evidence="8">Cytoplasm</location>
    </subcellularLocation>
</comment>
<feature type="region of interest" description="Aspartate" evidence="8">
    <location>
        <begin position="201"/>
        <end position="204"/>
    </location>
</feature>
<keyword evidence="2 8" id="KW-0963">Cytoplasm</keyword>
<feature type="binding site" evidence="8">
    <location>
        <position position="232"/>
    </location>
    <ligand>
        <name>ATP</name>
        <dbReference type="ChEBI" id="CHEBI:30616"/>
    </ligand>
</feature>
<dbReference type="GO" id="GO:0005737">
    <property type="term" value="C:cytoplasm"/>
    <property type="evidence" value="ECO:0007669"/>
    <property type="project" value="UniProtKB-SubCell"/>
</dbReference>
<dbReference type="Pfam" id="PF01336">
    <property type="entry name" value="tRNA_anti-codon"/>
    <property type="match status" value="1"/>
</dbReference>
<dbReference type="GO" id="GO:0006422">
    <property type="term" value="P:aspartyl-tRNA aminoacylation"/>
    <property type="evidence" value="ECO:0007669"/>
    <property type="project" value="UniProtKB-UniRule"/>
</dbReference>
<dbReference type="InterPro" id="IPR047089">
    <property type="entry name" value="Asp-tRNA-ligase_1_N"/>
</dbReference>
<evidence type="ECO:0000256" key="8">
    <source>
        <dbReference type="HAMAP-Rule" id="MF_00044"/>
    </source>
</evidence>
<dbReference type="GO" id="GO:0140096">
    <property type="term" value="F:catalytic activity, acting on a protein"/>
    <property type="evidence" value="ECO:0007669"/>
    <property type="project" value="UniProtKB-ARBA"/>
</dbReference>
<evidence type="ECO:0000256" key="6">
    <source>
        <dbReference type="ARBA" id="ARBA00022917"/>
    </source>
</evidence>
<evidence type="ECO:0000256" key="7">
    <source>
        <dbReference type="ARBA" id="ARBA00023146"/>
    </source>
</evidence>
<evidence type="ECO:0000256" key="5">
    <source>
        <dbReference type="ARBA" id="ARBA00022840"/>
    </source>
</evidence>
<dbReference type="CDD" id="cd00777">
    <property type="entry name" value="AspRS_core"/>
    <property type="match status" value="1"/>
</dbReference>
<dbReference type="RefSeq" id="WP_061854513.1">
    <property type="nucleotide sequence ID" value="NZ_LUGM01000002.1"/>
</dbReference>
<name>A0A151A4G7_9STAP</name>
<keyword evidence="5 8" id="KW-0067">ATP-binding</keyword>
<comment type="similarity">
    <text evidence="1 8">Belongs to the class-II aminoacyl-tRNA synthetase family. Type 1 subfamily.</text>
</comment>
<evidence type="ECO:0000256" key="4">
    <source>
        <dbReference type="ARBA" id="ARBA00022741"/>
    </source>
</evidence>
<feature type="binding site" evidence="8">
    <location>
        <begin position="537"/>
        <end position="540"/>
    </location>
    <ligand>
        <name>ATP</name>
        <dbReference type="ChEBI" id="CHEBI:30616"/>
    </ligand>
</feature>
<dbReference type="InterPro" id="IPR029351">
    <property type="entry name" value="GAD_dom"/>
</dbReference>
<keyword evidence="3 8" id="KW-0436">Ligase</keyword>
<comment type="subunit">
    <text evidence="8">Homodimer.</text>
</comment>
<dbReference type="HAMAP" id="MF_00044">
    <property type="entry name" value="Asp_tRNA_synth_type1"/>
    <property type="match status" value="1"/>
</dbReference>
<proteinExistence type="inferred from homology"/>
<dbReference type="NCBIfam" id="NF001750">
    <property type="entry name" value="PRK00476.1"/>
    <property type="match status" value="1"/>
</dbReference>
<dbReference type="PROSITE" id="PS50862">
    <property type="entry name" value="AA_TRNA_LIGASE_II"/>
    <property type="match status" value="1"/>
</dbReference>
<dbReference type="CDD" id="cd04317">
    <property type="entry name" value="EcAspRS_like_N"/>
    <property type="match status" value="1"/>
</dbReference>
<dbReference type="InterPro" id="IPR004115">
    <property type="entry name" value="GAD-like_sf"/>
</dbReference>
<dbReference type="EMBL" id="LUGM01000002">
    <property type="protein sequence ID" value="KYH14331.1"/>
    <property type="molecule type" value="Genomic_DNA"/>
</dbReference>
<dbReference type="PANTHER" id="PTHR22594">
    <property type="entry name" value="ASPARTYL/LYSYL-TRNA SYNTHETASE"/>
    <property type="match status" value="1"/>
</dbReference>
<accession>A0A151A4G7</accession>
<feature type="binding site" evidence="8">
    <location>
        <position position="177"/>
    </location>
    <ligand>
        <name>L-aspartate</name>
        <dbReference type="ChEBI" id="CHEBI:29991"/>
    </ligand>
</feature>
<feature type="binding site" evidence="8">
    <location>
        <position position="451"/>
    </location>
    <ligand>
        <name>L-aspartate</name>
        <dbReference type="ChEBI" id="CHEBI:29991"/>
    </ligand>
</feature>
<dbReference type="Gene3D" id="3.30.1360.30">
    <property type="entry name" value="GAD-like domain"/>
    <property type="match status" value="1"/>
</dbReference>
<dbReference type="AlphaFoldDB" id="A0A151A4G7"/>
<dbReference type="InterPro" id="IPR004364">
    <property type="entry name" value="Aa-tRNA-synt_II"/>
</dbReference>
<dbReference type="PRINTS" id="PR01042">
    <property type="entry name" value="TRNASYNTHASP"/>
</dbReference>
<gene>
    <name evidence="8 10" type="primary">aspS</name>
    <name evidence="10" type="ORF">A0131_06015</name>
</gene>
<evidence type="ECO:0000259" key="9">
    <source>
        <dbReference type="PROSITE" id="PS50862"/>
    </source>
</evidence>
<dbReference type="GO" id="GO:0003676">
    <property type="term" value="F:nucleic acid binding"/>
    <property type="evidence" value="ECO:0007669"/>
    <property type="project" value="InterPro"/>
</dbReference>
<dbReference type="GO" id="GO:0005524">
    <property type="term" value="F:ATP binding"/>
    <property type="evidence" value="ECO:0007669"/>
    <property type="project" value="UniProtKB-UniRule"/>
</dbReference>
<evidence type="ECO:0000313" key="11">
    <source>
        <dbReference type="Proteomes" id="UP000075418"/>
    </source>
</evidence>
<dbReference type="Pfam" id="PF00152">
    <property type="entry name" value="tRNA-synt_2"/>
    <property type="match status" value="1"/>
</dbReference>
<evidence type="ECO:0000256" key="1">
    <source>
        <dbReference type="ARBA" id="ARBA00006303"/>
    </source>
</evidence>